<dbReference type="EMBL" id="JARKIK010000021">
    <property type="protein sequence ID" value="KAK8744916.1"/>
    <property type="molecule type" value="Genomic_DNA"/>
</dbReference>
<keyword evidence="3 4" id="KW-0440">LIM domain</keyword>
<evidence type="ECO:0000313" key="8">
    <source>
        <dbReference type="Proteomes" id="UP001445076"/>
    </source>
</evidence>
<keyword evidence="2 4" id="KW-0862">Zinc</keyword>
<dbReference type="PROSITE" id="PS50023">
    <property type="entry name" value="LIM_DOMAIN_2"/>
    <property type="match status" value="1"/>
</dbReference>
<dbReference type="PROSITE" id="PS00478">
    <property type="entry name" value="LIM_DOMAIN_1"/>
    <property type="match status" value="1"/>
</dbReference>
<feature type="domain" description="LIM zinc-binding" evidence="6">
    <location>
        <begin position="158"/>
        <end position="224"/>
    </location>
</feature>
<dbReference type="InterPro" id="IPR001781">
    <property type="entry name" value="Znf_LIM"/>
</dbReference>
<dbReference type="Pfam" id="PF00412">
    <property type="entry name" value="LIM"/>
    <property type="match status" value="1"/>
</dbReference>
<accession>A0AAW0XYK6</accession>
<feature type="region of interest" description="Disordered" evidence="5">
    <location>
        <begin position="219"/>
        <end position="259"/>
    </location>
</feature>
<name>A0AAW0XYK6_CHEQU</name>
<gene>
    <name evidence="7" type="ORF">OTU49_000687</name>
</gene>
<keyword evidence="8" id="KW-1185">Reference proteome</keyword>
<dbReference type="Proteomes" id="UP001445076">
    <property type="component" value="Unassembled WGS sequence"/>
</dbReference>
<evidence type="ECO:0000256" key="4">
    <source>
        <dbReference type="PROSITE-ProRule" id="PRU00125"/>
    </source>
</evidence>
<dbReference type="GO" id="GO:0046872">
    <property type="term" value="F:metal ion binding"/>
    <property type="evidence" value="ECO:0007669"/>
    <property type="project" value="UniProtKB-KW"/>
</dbReference>
<feature type="non-terminal residue" evidence="7">
    <location>
        <position position="1"/>
    </location>
</feature>
<dbReference type="SMART" id="SM00132">
    <property type="entry name" value="LIM"/>
    <property type="match status" value="1"/>
</dbReference>
<feature type="compositionally biased region" description="Polar residues" evidence="5">
    <location>
        <begin position="245"/>
        <end position="259"/>
    </location>
</feature>
<proteinExistence type="predicted"/>
<protein>
    <recommendedName>
        <fullName evidence="6">LIM zinc-binding domain-containing protein</fullName>
    </recommendedName>
</protein>
<organism evidence="7 8">
    <name type="scientific">Cherax quadricarinatus</name>
    <name type="common">Australian red claw crayfish</name>
    <dbReference type="NCBI Taxonomy" id="27406"/>
    <lineage>
        <taxon>Eukaryota</taxon>
        <taxon>Metazoa</taxon>
        <taxon>Ecdysozoa</taxon>
        <taxon>Arthropoda</taxon>
        <taxon>Crustacea</taxon>
        <taxon>Multicrustacea</taxon>
        <taxon>Malacostraca</taxon>
        <taxon>Eumalacostraca</taxon>
        <taxon>Eucarida</taxon>
        <taxon>Decapoda</taxon>
        <taxon>Pleocyemata</taxon>
        <taxon>Astacidea</taxon>
        <taxon>Parastacoidea</taxon>
        <taxon>Parastacidae</taxon>
        <taxon>Cherax</taxon>
    </lineage>
</organism>
<dbReference type="PANTHER" id="PTHR24206">
    <property type="entry name" value="OS06G0237300 PROTEIN"/>
    <property type="match status" value="1"/>
</dbReference>
<evidence type="ECO:0000256" key="1">
    <source>
        <dbReference type="ARBA" id="ARBA00022723"/>
    </source>
</evidence>
<evidence type="ECO:0000313" key="7">
    <source>
        <dbReference type="EMBL" id="KAK8744916.1"/>
    </source>
</evidence>
<dbReference type="AlphaFoldDB" id="A0AAW0XYK6"/>
<evidence type="ECO:0000256" key="2">
    <source>
        <dbReference type="ARBA" id="ARBA00022833"/>
    </source>
</evidence>
<sequence>EQLRAPHDCVTSPCLTTLMCTLAPSLATPVTVGVDTATHKHYSTRQRVAEAKIIKIVDEEPKYTQNWNRLSCETQIPSEDVILQTSTTTNMPTKRFSFLIRSNSVKQESVVTDPNSVPATRQPVSPSDQAILDKLATLNIEAPGVVLKPRTRCSLFEPPCVRCGEPVYLQERTEPTLRLVYHSSCFKCHKCGVRLTLKTFYRSPLDSKDSRVFCRSHVPSLDPGRLDPNRPDNTSKTSPDKTTPDPHSQTSRKSNNSGDNTCVSLQDELDIVKCDTIGLRYF</sequence>
<keyword evidence="1 4" id="KW-0479">Metal-binding</keyword>
<evidence type="ECO:0000256" key="5">
    <source>
        <dbReference type="SAM" id="MobiDB-lite"/>
    </source>
</evidence>
<evidence type="ECO:0000259" key="6">
    <source>
        <dbReference type="PROSITE" id="PS50023"/>
    </source>
</evidence>
<comment type="caution">
    <text evidence="7">The sequence shown here is derived from an EMBL/GenBank/DDBJ whole genome shotgun (WGS) entry which is preliminary data.</text>
</comment>
<evidence type="ECO:0000256" key="3">
    <source>
        <dbReference type="ARBA" id="ARBA00023038"/>
    </source>
</evidence>
<dbReference type="Gene3D" id="2.10.110.10">
    <property type="entry name" value="Cysteine Rich Protein"/>
    <property type="match status" value="1"/>
</dbReference>
<reference evidence="7 8" key="1">
    <citation type="journal article" date="2024" name="BMC Genomics">
        <title>Genome assembly of redclaw crayfish (Cherax quadricarinatus) provides insights into its immune adaptation and hypoxia tolerance.</title>
        <authorList>
            <person name="Liu Z."/>
            <person name="Zheng J."/>
            <person name="Li H."/>
            <person name="Fang K."/>
            <person name="Wang S."/>
            <person name="He J."/>
            <person name="Zhou D."/>
            <person name="Weng S."/>
            <person name="Chi M."/>
            <person name="Gu Z."/>
            <person name="He J."/>
            <person name="Li F."/>
            <person name="Wang M."/>
        </authorList>
    </citation>
    <scope>NUCLEOTIDE SEQUENCE [LARGE SCALE GENOMIC DNA]</scope>
    <source>
        <strain evidence="7">ZL_2023a</strain>
    </source>
</reference>